<dbReference type="PROSITE" id="PS51688">
    <property type="entry name" value="ICA"/>
    <property type="match status" value="1"/>
</dbReference>
<organism evidence="2 3">
    <name type="scientific">Klebsiella pneumoniae</name>
    <dbReference type="NCBI Taxonomy" id="573"/>
    <lineage>
        <taxon>Bacteria</taxon>
        <taxon>Pseudomonadati</taxon>
        <taxon>Pseudomonadota</taxon>
        <taxon>Gammaproteobacteria</taxon>
        <taxon>Enterobacterales</taxon>
        <taxon>Enterobacteriaceae</taxon>
        <taxon>Klebsiella/Raoultella group</taxon>
        <taxon>Klebsiella</taxon>
        <taxon>Klebsiella pneumoniae complex</taxon>
    </lineage>
</organism>
<proteinExistence type="predicted"/>
<dbReference type="Gene3D" id="1.10.10.10">
    <property type="entry name" value="Winged helix-like DNA-binding domain superfamily/Winged helix DNA-binding domain"/>
    <property type="match status" value="1"/>
</dbReference>
<dbReference type="EMBL" id="CP063008">
    <property type="protein sequence ID" value="QOU50633.1"/>
    <property type="molecule type" value="Genomic_DNA"/>
</dbReference>
<accession>A0A7M2M4Y5</accession>
<dbReference type="Proteomes" id="UP000439817">
    <property type="component" value="Chromosome"/>
</dbReference>
<dbReference type="InterPro" id="IPR036388">
    <property type="entry name" value="WH-like_DNA-bd_sf"/>
</dbReference>
<dbReference type="RefSeq" id="WP_124043116.1">
    <property type="nucleotide sequence ID" value="NZ_CATPCZ010000004.1"/>
</dbReference>
<protein>
    <submittedName>
        <fullName evidence="2">Tail fiber domain-containing protein</fullName>
    </submittedName>
</protein>
<dbReference type="InterPro" id="IPR030392">
    <property type="entry name" value="S74_ICA"/>
</dbReference>
<evidence type="ECO:0000313" key="2">
    <source>
        <dbReference type="EMBL" id="QOU50633.1"/>
    </source>
</evidence>
<sequence length="1293" mass="141476">MAEVPLPTPTQVPVPSTDIRNAVFAGAKLDEEVTGSGEYYTDRLGVKRLTNTGRNNKFNSDQSYRSETFQAMISAQEIAFDYQLHQQAQMFTTAMLEQKNAWDDQMEDQKDEFIDLLTSSGYSWLNDYIDGPVTFFNRSQVTVYNGVAYRLAASTPVGFTTTGTSAESWANDKDKLVPIGDNDIRQQVQYQLGKWLPSAAALMLSEEDASAIYVRGFYGVNDGGAGTWLATGVTITGNAGKHIPSTAKIYNKNGVEYSLDISSGVINVLANGLKPYTYAQCKDDSTDNYVCAAEVYNGIISLLPPAVYTSNNEASYTGGRRLKINFPSVRTRFGKTYFKKASGVCVNGNSVRLILCAGPSTKFSATGVRIDGFSHGYNEIKEKWDAVNSNLYWGSLSLQDFKLQDIILIGDHDITKTASACTGGVGNMTLNPEGEIVSGLYVKDFNWDRVAMPSQIEATYFNQQGHAFDNNELDYKYITDFMVNSSGVPTRAGNFNRVKEDNCKYESGRRGVYRNACDWTTLINCEIINRRAWWQSGNVDGTIPEYIAVCTGTAMHVSGGYWGPAAAKDYNGRLGTVYGTAQNHVFSGVYTEWTYNFYTVSRWGFNGKASRLFSLHLDCLSTYKDDARNYCMLRFEGGCFPTTDDGGNSIYPDGFYHYDTPNGLSGLSFNSPVRDWGAFHHGGYDNKFGPYNWYVGVGTDWDSWRDRPYAKEMFNPYGFAINAGPAMALWANPSIKSEIGIWIKDLSGNFDPQRVYAWITAAGQESSANTDTALYKAQAELWVDFNNGYKLLKITNKRLTAWDGLFSYQRNCGIYFDVPSDGSTPIVVKAIEAYTGGIPVFPNGCGNYVPESAATSVLSTATNIVGAGFSIGGGIFSPGDIIGPWSHVRRTQSGYVISPTLTPGYTLDRKMVTGGCTLEAAFKVVFSATVTTVNSNATTIITVPAAYLPYVAVGIPLYITGGSSTGVTGQVRLIKRLMNSDGTLSPRYLVQGTIGAVGDTLTIDQAQIPPYTFYNDRNFNAVTATSVTVNGVSVANAHRSTYSSAIGYGGASGAKALEFYVNGGTAYTQRIVATSTTVMSLETGGNLSVNGNTYPNADGTYSLGTPSGRWSQVFASNSVIGTSDETHKTRPRADTPAETDAYYEIGQLPGVWQWLEKYMVEGDGARLHSGPTVQAAIAVMDKYGLDWREYSAFCYDEWDAQDAIIETWDDEWEVNPGTPAELDEEGNVVVEAVPETRTLIRAAGSNVIQEAREAGSVYAFRKEELLFWISRATIAKQQDIEKRLAAIEASMSS</sequence>
<gene>
    <name evidence="2" type="ORF">GJJ08_020150</name>
</gene>
<evidence type="ECO:0000313" key="3">
    <source>
        <dbReference type="Proteomes" id="UP000439817"/>
    </source>
</evidence>
<evidence type="ECO:0000259" key="1">
    <source>
        <dbReference type="PROSITE" id="PS51688"/>
    </source>
</evidence>
<feature type="domain" description="Peptidase S74" evidence="1">
    <location>
        <begin position="1123"/>
        <end position="1291"/>
    </location>
</feature>
<dbReference type="Pfam" id="PF13884">
    <property type="entry name" value="Peptidase_S74"/>
    <property type="match status" value="1"/>
</dbReference>
<name>A0A7M2M4Y5_KLEPN</name>
<dbReference type="CDD" id="cd10144">
    <property type="entry name" value="Peptidase_S74_CIMCD"/>
    <property type="match status" value="1"/>
</dbReference>
<reference evidence="2 3" key="1">
    <citation type="journal article" date="2020" name="Antibiotics">
        <title>Molecular Typing, Characterization of Antimicrobial Resistance, Virulence Profiling and Analysis of Whole-Genome Sequence of Clinical Klebsiella pneumoniae Isolates.</title>
        <authorList>
            <person name="Shelenkov A."/>
            <person name="Mikhaylova Y."/>
            <person name="Yanushevich Y."/>
            <person name="Samoilov A."/>
            <person name="Petrova L."/>
            <person name="Fomina V."/>
            <person name="Gusarov V."/>
            <person name="Zamyatin M."/>
            <person name="Shagin D."/>
            <person name="Akimkin V."/>
        </authorList>
    </citation>
    <scope>NUCLEOTIDE SEQUENCE [LARGE SCALE GENOMIC DNA]</scope>
    <source>
        <strain evidence="2 3">CriePir120</strain>
    </source>
</reference>